<dbReference type="AlphaFoldDB" id="A0A1I7B5D8"/>
<dbReference type="Proteomes" id="UP000236454">
    <property type="component" value="Unassembled WGS sequence"/>
</dbReference>
<evidence type="ECO:0000313" key="2">
    <source>
        <dbReference type="Proteomes" id="UP000236454"/>
    </source>
</evidence>
<gene>
    <name evidence="1" type="ORF">SAMN05216474_2568</name>
</gene>
<keyword evidence="2" id="KW-1185">Reference proteome</keyword>
<evidence type="ECO:0008006" key="3">
    <source>
        <dbReference type="Google" id="ProtNLM"/>
    </source>
</evidence>
<dbReference type="OrthoDB" id="9783459at2"/>
<accession>A0A1I7B5D8</accession>
<name>A0A1I7B5D8_9FLAO</name>
<dbReference type="EMBL" id="FPAS01000004">
    <property type="protein sequence ID" value="SFT82387.1"/>
    <property type="molecule type" value="Genomic_DNA"/>
</dbReference>
<organism evidence="1 2">
    <name type="scientific">Lishizhenia tianjinensis</name>
    <dbReference type="NCBI Taxonomy" id="477690"/>
    <lineage>
        <taxon>Bacteria</taxon>
        <taxon>Pseudomonadati</taxon>
        <taxon>Bacteroidota</taxon>
        <taxon>Flavobacteriia</taxon>
        <taxon>Flavobacteriales</taxon>
        <taxon>Crocinitomicaceae</taxon>
        <taxon>Lishizhenia</taxon>
    </lineage>
</organism>
<protein>
    <recommendedName>
        <fullName evidence="3">Transposase zinc-ribbon domain-containing protein</fullName>
    </recommendedName>
</protein>
<dbReference type="RefSeq" id="WP_139230368.1">
    <property type="nucleotide sequence ID" value="NZ_FPAS01000004.1"/>
</dbReference>
<sequence length="287" mass="33436">MNLSEFYSRYSDEQSCISFLKNHLEKKVSCCSKCSAKKLVWKESFAGWRCAKCSTRISLKSISFMRDSNLSFVEWMELIFLVLHGKKSRSISEILRLSRQTRHDTVSYAVKKIRQELIDTKLKADAEFYDLIEFDHDSDEIGLNSIDTPGIPTTIKIFIKPSKLKRQDQIYLEISGKYHLDILSTKISRHLSPQYRHKKLCTIKIKNEESNSLPSTINHLWKKKVKENFIKSVKGIHHNLSLLFMQGVLNEYCFKYNLRNSSLDPLSAFMQLFETNVRQNCGESKTT</sequence>
<dbReference type="STRING" id="477690.SAMN05216474_2568"/>
<evidence type="ECO:0000313" key="1">
    <source>
        <dbReference type="EMBL" id="SFT82387.1"/>
    </source>
</evidence>
<reference evidence="1 2" key="1">
    <citation type="submission" date="2016-10" db="EMBL/GenBank/DDBJ databases">
        <authorList>
            <person name="de Groot N.N."/>
        </authorList>
    </citation>
    <scope>NUCLEOTIDE SEQUENCE [LARGE SCALE GENOMIC DNA]</scope>
    <source>
        <strain evidence="1 2">CGMCC 1.7005</strain>
    </source>
</reference>
<proteinExistence type="predicted"/>